<name>A0A840I8V3_9ACTN</name>
<dbReference type="PANTHER" id="PTHR11803">
    <property type="entry name" value="2-IMINOBUTANOATE/2-IMINOPROPANOATE DEAMINASE RIDA"/>
    <property type="match status" value="1"/>
</dbReference>
<dbReference type="InterPro" id="IPR006175">
    <property type="entry name" value="YjgF/YER057c/UK114"/>
</dbReference>
<dbReference type="EMBL" id="JACHNU010000001">
    <property type="protein sequence ID" value="MBB4661339.1"/>
    <property type="molecule type" value="Genomic_DNA"/>
</dbReference>
<protein>
    <submittedName>
        <fullName evidence="1">Enamine deaminase RidA (YjgF/YER057c/UK114 family)</fullName>
    </submittedName>
</protein>
<dbReference type="GO" id="GO:0005829">
    <property type="term" value="C:cytosol"/>
    <property type="evidence" value="ECO:0007669"/>
    <property type="project" value="TreeGrafter"/>
</dbReference>
<dbReference type="CDD" id="cd00448">
    <property type="entry name" value="YjgF_YER057c_UK114_family"/>
    <property type="match status" value="2"/>
</dbReference>
<comment type="caution">
    <text evidence="1">The sequence shown here is derived from an EMBL/GenBank/DDBJ whole genome shotgun (WGS) entry which is preliminary data.</text>
</comment>
<evidence type="ECO:0000313" key="2">
    <source>
        <dbReference type="Proteomes" id="UP000585272"/>
    </source>
</evidence>
<proteinExistence type="predicted"/>
<dbReference type="InterPro" id="IPR035959">
    <property type="entry name" value="RutC-like_sf"/>
</dbReference>
<dbReference type="Proteomes" id="UP000585272">
    <property type="component" value="Unassembled WGS sequence"/>
</dbReference>
<gene>
    <name evidence="1" type="ORF">BDZ31_000912</name>
</gene>
<accession>A0A840I8V3</accession>
<dbReference type="RefSeq" id="WP_183339423.1">
    <property type="nucleotide sequence ID" value="NZ_JACHNU010000001.1"/>
</dbReference>
<dbReference type="AlphaFoldDB" id="A0A840I8V3"/>
<dbReference type="SUPFAM" id="SSF55298">
    <property type="entry name" value="YjgF-like"/>
    <property type="match status" value="2"/>
</dbReference>
<evidence type="ECO:0000313" key="1">
    <source>
        <dbReference type="EMBL" id="MBB4661339.1"/>
    </source>
</evidence>
<dbReference type="Gene3D" id="3.30.1330.40">
    <property type="entry name" value="RutC-like"/>
    <property type="match status" value="2"/>
</dbReference>
<sequence length="438" mass="44553">MSGRVVSGLVDGADVYSSRLAAAAGYAFLGGPARGPDGRLAAEAAVAHPYRRSPTAHARAQAQALLDGGAALLAPLGAGLDDLVQLEQYVATGAHAYGYLTTLRGPRGIATRRPASALAASGPMAPPEAVVNALLIAALPQGGRAKEIVVPFRGDAAAHLPDPTMREAPYAEVVGAGPYLFTLGDVAFELGAGVHPDVRQPDWTWFGSEIAAEAEHNLALLSERLEAAGSDLAHVVHATVMVADTADLRELDDVWERAFPQAPPARTVVPVTGLASPRRAGARGHGENAVRYMTMCRAVRRDAGPATVVPDGSGVLGAASGAVSAAGLLWVSGQCAADPDGLPAGSGATAQAAVAFERVRALCEAGGTSLGELLVLRAFAADREAIDAVHALVREAFPADPPVVIALPVAGPPAIDGVRVTLDAIAHVPTAAPTEVQP</sequence>
<keyword evidence="2" id="KW-1185">Reference proteome</keyword>
<dbReference type="GO" id="GO:0019239">
    <property type="term" value="F:deaminase activity"/>
    <property type="evidence" value="ECO:0007669"/>
    <property type="project" value="TreeGrafter"/>
</dbReference>
<reference evidence="1 2" key="1">
    <citation type="submission" date="2020-08" db="EMBL/GenBank/DDBJ databases">
        <title>Genomic Encyclopedia of Archaeal and Bacterial Type Strains, Phase II (KMG-II): from individual species to whole genera.</title>
        <authorList>
            <person name="Goeker M."/>
        </authorList>
    </citation>
    <scope>NUCLEOTIDE SEQUENCE [LARGE SCALE GENOMIC DNA]</scope>
    <source>
        <strain evidence="1 2">DSM 23288</strain>
    </source>
</reference>
<dbReference type="PANTHER" id="PTHR11803:SF39">
    <property type="entry name" value="2-IMINOBUTANOATE_2-IMINOPROPANOATE DEAMINASE"/>
    <property type="match status" value="1"/>
</dbReference>
<dbReference type="Pfam" id="PF01042">
    <property type="entry name" value="Ribonuc_L-PSP"/>
    <property type="match status" value="2"/>
</dbReference>
<organism evidence="1 2">
    <name type="scientific">Conexibacter arvalis</name>
    <dbReference type="NCBI Taxonomy" id="912552"/>
    <lineage>
        <taxon>Bacteria</taxon>
        <taxon>Bacillati</taxon>
        <taxon>Actinomycetota</taxon>
        <taxon>Thermoleophilia</taxon>
        <taxon>Solirubrobacterales</taxon>
        <taxon>Conexibacteraceae</taxon>
        <taxon>Conexibacter</taxon>
    </lineage>
</organism>